<organism evidence="6 7">
    <name type="scientific">Anolis carolinensis</name>
    <name type="common">Green anole</name>
    <name type="synonym">American chameleon</name>
    <dbReference type="NCBI Taxonomy" id="28377"/>
    <lineage>
        <taxon>Eukaryota</taxon>
        <taxon>Metazoa</taxon>
        <taxon>Chordata</taxon>
        <taxon>Craniata</taxon>
        <taxon>Vertebrata</taxon>
        <taxon>Euteleostomi</taxon>
        <taxon>Lepidosauria</taxon>
        <taxon>Squamata</taxon>
        <taxon>Bifurcata</taxon>
        <taxon>Unidentata</taxon>
        <taxon>Episquamata</taxon>
        <taxon>Toxicofera</taxon>
        <taxon>Iguania</taxon>
        <taxon>Dactyloidae</taxon>
        <taxon>Anolis</taxon>
    </lineage>
</organism>
<feature type="region of interest" description="Disordered" evidence="5">
    <location>
        <begin position="90"/>
        <end position="144"/>
    </location>
</feature>
<dbReference type="Ensembl" id="ENSACAT00000055397.1">
    <property type="protein sequence ID" value="ENSACAP00000036990.1"/>
    <property type="gene ID" value="ENSACAG00000042343.1"/>
</dbReference>
<evidence type="ECO:0000256" key="3">
    <source>
        <dbReference type="ARBA" id="ARBA00022490"/>
    </source>
</evidence>
<reference evidence="6 7" key="1">
    <citation type="submission" date="2009-12" db="EMBL/GenBank/DDBJ databases">
        <title>The Genome Sequence of Anolis carolinensis (Green Anole Lizard).</title>
        <authorList>
            <consortium name="The Genome Sequencing Platform"/>
            <person name="Di Palma F."/>
            <person name="Alfoldi J."/>
            <person name="Heiman D."/>
            <person name="Young S."/>
            <person name="Grabherr M."/>
            <person name="Johnson J."/>
            <person name="Lander E.S."/>
            <person name="Lindblad-Toh K."/>
        </authorList>
    </citation>
    <scope>NUCLEOTIDE SEQUENCE [LARGE SCALE GENOMIC DNA]</scope>
    <source>
        <strain evidence="6 7">JBL SC #1</strain>
    </source>
</reference>
<evidence type="ECO:0000256" key="5">
    <source>
        <dbReference type="SAM" id="MobiDB-lite"/>
    </source>
</evidence>
<keyword evidence="4" id="KW-0472">Membrane</keyword>
<reference evidence="6" key="3">
    <citation type="submission" date="2025-09" db="UniProtKB">
        <authorList>
            <consortium name="Ensembl"/>
        </authorList>
    </citation>
    <scope>IDENTIFICATION</scope>
</reference>
<dbReference type="GO" id="GO:0005737">
    <property type="term" value="C:cytoplasm"/>
    <property type="evidence" value="ECO:0007669"/>
    <property type="project" value="UniProtKB-SubCell"/>
</dbReference>
<evidence type="ECO:0000313" key="6">
    <source>
        <dbReference type="Ensembl" id="ENSACAP00000036990.1"/>
    </source>
</evidence>
<dbReference type="PANTHER" id="PTHR15478:SF8">
    <property type="entry name" value="PLECKSTRIN HOMOLOGY-LIKE DOMAIN FAMILY A MEMBER 2"/>
    <property type="match status" value="1"/>
</dbReference>
<name>A0A803TP50_ANOCA</name>
<dbReference type="Proteomes" id="UP000001646">
    <property type="component" value="Chromosome 1"/>
</dbReference>
<keyword evidence="3" id="KW-0963">Cytoplasm</keyword>
<keyword evidence="7" id="KW-1185">Reference proteome</keyword>
<dbReference type="InterPro" id="IPR042832">
    <property type="entry name" value="PHLA1/2/3"/>
</dbReference>
<evidence type="ECO:0000313" key="7">
    <source>
        <dbReference type="Proteomes" id="UP000001646"/>
    </source>
</evidence>
<accession>A0A803TP50</accession>
<proteinExistence type="predicted"/>
<dbReference type="GO" id="GO:0043065">
    <property type="term" value="P:positive regulation of apoptotic process"/>
    <property type="evidence" value="ECO:0007669"/>
    <property type="project" value="InterPro"/>
</dbReference>
<dbReference type="GO" id="GO:1901981">
    <property type="term" value="F:phosphatidylinositol phosphate binding"/>
    <property type="evidence" value="ECO:0007669"/>
    <property type="project" value="InterPro"/>
</dbReference>
<evidence type="ECO:0000256" key="4">
    <source>
        <dbReference type="ARBA" id="ARBA00023136"/>
    </source>
</evidence>
<reference evidence="6" key="2">
    <citation type="submission" date="2025-08" db="UniProtKB">
        <authorList>
            <consortium name="Ensembl"/>
        </authorList>
    </citation>
    <scope>IDENTIFICATION</scope>
</reference>
<dbReference type="PANTHER" id="PTHR15478">
    <property type="entry name" value="PLECKSTRIN HOMOLOGY-LIKE DOMAIN, PQ-RICH PROTEIN"/>
    <property type="match status" value="1"/>
</dbReference>
<protein>
    <submittedName>
        <fullName evidence="6">Uncharacterized protein</fullName>
    </submittedName>
</protein>
<dbReference type="AlphaFoldDB" id="A0A803TP50"/>
<evidence type="ECO:0000256" key="2">
    <source>
        <dbReference type="ARBA" id="ARBA00004496"/>
    </source>
</evidence>
<sequence>TKKDGEKEGLEKWNTNLLQLWRRLELWADGLSLFSPEVKVDCIGQMSKNMYFTTITSEGGRNFCCPRESCWNNSITLALIHFQSKSHARAPCQGAHTLQQSPDPERRHPLPPSLEGHPSSPGSALCRHRRSPSPGSVVQIPKER</sequence>
<comment type="subcellular location">
    <subcellularLocation>
        <location evidence="2">Cytoplasm</location>
    </subcellularLocation>
    <subcellularLocation>
        <location evidence="1">Membrane</location>
        <topology evidence="1">Peripheral membrane protein</topology>
    </subcellularLocation>
</comment>
<evidence type="ECO:0000256" key="1">
    <source>
        <dbReference type="ARBA" id="ARBA00004170"/>
    </source>
</evidence>
<dbReference type="GO" id="GO:0016020">
    <property type="term" value="C:membrane"/>
    <property type="evidence" value="ECO:0007669"/>
    <property type="project" value="UniProtKB-SubCell"/>
</dbReference>